<reference evidence="1 2" key="1">
    <citation type="submission" date="2021-06" db="EMBL/GenBank/DDBJ databases">
        <title>Caerostris darwini draft genome.</title>
        <authorList>
            <person name="Kono N."/>
            <person name="Arakawa K."/>
        </authorList>
    </citation>
    <scope>NUCLEOTIDE SEQUENCE [LARGE SCALE GENOMIC DNA]</scope>
</reference>
<dbReference type="Proteomes" id="UP001054837">
    <property type="component" value="Unassembled WGS sequence"/>
</dbReference>
<organism evidence="1 2">
    <name type="scientific">Caerostris darwini</name>
    <dbReference type="NCBI Taxonomy" id="1538125"/>
    <lineage>
        <taxon>Eukaryota</taxon>
        <taxon>Metazoa</taxon>
        <taxon>Ecdysozoa</taxon>
        <taxon>Arthropoda</taxon>
        <taxon>Chelicerata</taxon>
        <taxon>Arachnida</taxon>
        <taxon>Araneae</taxon>
        <taxon>Araneomorphae</taxon>
        <taxon>Entelegynae</taxon>
        <taxon>Araneoidea</taxon>
        <taxon>Araneidae</taxon>
        <taxon>Caerostris</taxon>
    </lineage>
</organism>
<name>A0AAV4REK1_9ARAC</name>
<comment type="caution">
    <text evidence="1">The sequence shown here is derived from an EMBL/GenBank/DDBJ whole genome shotgun (WGS) entry which is preliminary data.</text>
</comment>
<keyword evidence="2" id="KW-1185">Reference proteome</keyword>
<dbReference type="EMBL" id="BPLQ01006071">
    <property type="protein sequence ID" value="GIY19777.1"/>
    <property type="molecule type" value="Genomic_DNA"/>
</dbReference>
<sequence length="94" mass="10294">MRKQLPYTITEPVGLQDWLVICSYASLKKTVISLETGPTPLLFLGHTLLGGSSIRIHEVGGGKGIFVNEVVQGWVLTPCRARYGRPQGRNAFPT</sequence>
<gene>
    <name evidence="1" type="ORF">CDAR_365611</name>
</gene>
<evidence type="ECO:0000313" key="2">
    <source>
        <dbReference type="Proteomes" id="UP001054837"/>
    </source>
</evidence>
<proteinExistence type="predicted"/>
<protein>
    <submittedName>
        <fullName evidence="1">Uncharacterized protein</fullName>
    </submittedName>
</protein>
<accession>A0AAV4REK1</accession>
<dbReference type="AlphaFoldDB" id="A0AAV4REK1"/>
<evidence type="ECO:0000313" key="1">
    <source>
        <dbReference type="EMBL" id="GIY19777.1"/>
    </source>
</evidence>